<reference evidence="2 3" key="1">
    <citation type="submission" date="2023-06" db="EMBL/GenBank/DDBJ databases">
        <title>Alkalimonas sp., MEB004 an alkaliphilic bacterium isolated from Lonar Lake, India.</title>
        <authorList>
            <person name="Joshi A."/>
            <person name="Thite S."/>
        </authorList>
    </citation>
    <scope>NUCLEOTIDE SEQUENCE [LARGE SCALE GENOMIC DNA]</scope>
    <source>
        <strain evidence="2 3">MEB004</strain>
    </source>
</reference>
<dbReference type="InterPro" id="IPR011043">
    <property type="entry name" value="Gal_Oxase/kelch_b-propeller"/>
</dbReference>
<dbReference type="InterPro" id="IPR020008">
    <property type="entry name" value="GlyGly_CTERM"/>
</dbReference>
<dbReference type="Proteomes" id="UP001339167">
    <property type="component" value="Unassembled WGS sequence"/>
</dbReference>
<dbReference type="Gene3D" id="2.60.40.4270">
    <property type="entry name" value="Listeria-Bacteroides repeat domain"/>
    <property type="match status" value="3"/>
</dbReference>
<organism evidence="2 3">
    <name type="scientific">Alkalimonas mucilaginosa</name>
    <dbReference type="NCBI Taxonomy" id="3057676"/>
    <lineage>
        <taxon>Bacteria</taxon>
        <taxon>Pseudomonadati</taxon>
        <taxon>Pseudomonadota</taxon>
        <taxon>Gammaproteobacteria</taxon>
        <taxon>Alkalimonas</taxon>
    </lineage>
</organism>
<accession>A0ABU7JK49</accession>
<dbReference type="NCBIfam" id="TIGR03501">
    <property type="entry name" value="GlyGly_CTERM"/>
    <property type="match status" value="1"/>
</dbReference>
<dbReference type="InterPro" id="IPR013378">
    <property type="entry name" value="InlB-like_B-rpt"/>
</dbReference>
<evidence type="ECO:0000313" key="3">
    <source>
        <dbReference type="Proteomes" id="UP001339167"/>
    </source>
</evidence>
<dbReference type="PANTHER" id="PTHR31778:SF2">
    <property type="entry name" value="BUD SITE SELECTION PROTEIN RAX2"/>
    <property type="match status" value="1"/>
</dbReference>
<dbReference type="PANTHER" id="PTHR31778">
    <property type="entry name" value="BUD SITE SELECTION PROTEIN RAX2"/>
    <property type="match status" value="1"/>
</dbReference>
<evidence type="ECO:0000256" key="1">
    <source>
        <dbReference type="ARBA" id="ARBA00004196"/>
    </source>
</evidence>
<keyword evidence="3" id="KW-1185">Reference proteome</keyword>
<evidence type="ECO:0000313" key="2">
    <source>
        <dbReference type="EMBL" id="MEE2026084.1"/>
    </source>
</evidence>
<name>A0ABU7JK49_9GAMM</name>
<dbReference type="InterPro" id="IPR042229">
    <property type="entry name" value="Listeria/Bacterioides_rpt_sf"/>
</dbReference>
<comment type="subcellular location">
    <subcellularLocation>
        <location evidence="1">Cell envelope</location>
    </subcellularLocation>
</comment>
<protein>
    <submittedName>
        <fullName evidence="2">InlB B-repeat-containing protein</fullName>
    </submittedName>
</protein>
<gene>
    <name evidence="2" type="ORF">QWF21_17745</name>
</gene>
<proteinExistence type="predicted"/>
<dbReference type="SUPFAM" id="SSF50965">
    <property type="entry name" value="Galactose oxidase, central domain"/>
    <property type="match status" value="1"/>
</dbReference>
<dbReference type="Pfam" id="PF09479">
    <property type="entry name" value="Flg_new"/>
    <property type="match status" value="4"/>
</dbReference>
<dbReference type="RefSeq" id="WP_330089376.1">
    <property type="nucleotide sequence ID" value="NZ_JAUGZK010000024.1"/>
</dbReference>
<dbReference type="EMBL" id="JAUGZK010000024">
    <property type="protein sequence ID" value="MEE2026084.1"/>
    <property type="molecule type" value="Genomic_DNA"/>
</dbReference>
<sequence>MNTLPSINGEVNAIAIADNGDVYIGGSFTVLGALSVSGIARWDGEAWWSLESGVAGTVHSIKIHDSQIYIGGSFNHAGGIAAQNIAKWDGSQWQEISYGVNDTVYALDIDADGSLLVAGSFTLAGAVIANGIARWDGTNWSSLGAGVNGDVRALVRHNDELYVGGSFTTAGGITVNRIARWDGNNWFGLATGVNGSVTSLASADGVLFVGGSFTAAAGVAANRVAKWDGVAWEALGSGVSNQVNVLLFDGEALVVGGIFNLAGGQTVGRLAKWNGSAWSGVSGGLNGSVHALGRGDSKLYVGGVFSAAGGVPVEKFAVWDGSNWLGSGDGLNGVINAFTQTDGAMYVAGDFTRIGGIAANKIAKWDGEHWFPLADGLNGVINSLAILDGMLYAAGSFSMAGEVTAHNIARWDGTNWQGLGLGVNGVVNTIVASDTELLVGGAFTQADGIVVNRIARWDGSSWFSLGSGVNNEVRALALMQSGLYAGGSFTMAGGTPVNRLAKWNGLAWSDVSGGLNGVVNTLTVSDSALFVGGSFTTAGGNTANRIAKWAEGSWSSIGSEADNGLSNFVRAIAVKGGVVFTGGAFASAGSISASRIAGWNGSNWFHLGSGVNGNVNSLLIRDNRLYVAGDFLYAGELFSPFFASVDIAAFSYSITYESNGATAGSPPVAQNKDFNSPLILSGNTGGLTKTGHTFNGWNTATDGSGTAFAEGAIYSENASAILYASWLLNQYTITFDSNGGSALATITANFGSTLTAPANPTRERYTFAGWNPAFPESMPASDTTLTAHWELNTFTVRFLDWDETLLQVLQIPDGEAVVLPLLPEREGFRFIGWSEDLGSITSDLDVRALYEELSFEVSVSVSGAAIVTPDRQMVLYGRHATFALNHTNADDVVVVNSDCGASYHAGEIITAPIVAGCSIDVTVYAPVQVEADSTAPGPINQIRRFTVLGGSGEQHLLEADLTRAGRVVPMTEDEINMTLTHLEDGSYRFAASRTGRYSFRFVDDSSGQVVEISFDVLPYLAFASSRQQTEPELATQLSVWLSDEAIFYPVSATLVANDVALNSQVVNIQLEDRLQQNLTATATSDATIWLEADSIVNALPGTPENHRLVVVDEPAPLSLLATALQQDEATLVINRRNGMVLLSAEEQTGVGVSFSWSANGLPLQVDAAQASFDPQNVQLGDYSVLITATDGRRTGQYTLTLRVIDGCNFDSCATISGIPAERNPLRNSRNRLPICPIVEMVTNRVGNCQGQDLLFAEVPLLYTLALGIFSGNTSWSSDQFGLALNDGSLPDEGFTQVGYKVNLDILGLLVPGESVPVMIPLPVGTSIPQDAVWRKFTTMQWHDFVEDENNVLQSAARDALGQCPVVSSDVWEDGLVAGYGCIRLIIEDGGPNDDDAIANGVIRDPGVLAIRNRYTLAFNPNGGSAVAPVTQLFGSALNIAPPVREGHTFIGWSPALPETIPSNNATYTAQWQVNAYQIRFNTAGGQELAPLWVNFGNPIVAPVPVRQGYRFKGWNPSLPATMPAGDLQVTAQWCESEEQLTSKGGSMHVLWLVGLGILAWLRKSRLGLVWLAVQPGNR</sequence>
<comment type="caution">
    <text evidence="2">The sequence shown here is derived from an EMBL/GenBank/DDBJ whole genome shotgun (WGS) entry which is preliminary data.</text>
</comment>